<accession>A0A671S886</accession>
<keyword evidence="2" id="KW-0472">Membrane</keyword>
<keyword evidence="4" id="KW-1185">Reference proteome</keyword>
<keyword evidence="2" id="KW-0812">Transmembrane</keyword>
<dbReference type="Ensembl" id="ENSSANT00000097640.1">
    <property type="protein sequence ID" value="ENSSANP00000091916.1"/>
    <property type="gene ID" value="ENSSANG00000045391.1"/>
</dbReference>
<name>A0A671S886_9TELE</name>
<keyword evidence="1" id="KW-0175">Coiled coil</keyword>
<evidence type="ECO:0000256" key="2">
    <source>
        <dbReference type="SAM" id="Phobius"/>
    </source>
</evidence>
<reference evidence="3" key="2">
    <citation type="submission" date="2025-09" db="UniProtKB">
        <authorList>
            <consortium name="Ensembl"/>
        </authorList>
    </citation>
    <scope>IDENTIFICATION</scope>
</reference>
<proteinExistence type="predicted"/>
<protein>
    <submittedName>
        <fullName evidence="3">Sperm antigen with calponin homology and coiled-coil domains 1</fullName>
    </submittedName>
</protein>
<evidence type="ECO:0000256" key="1">
    <source>
        <dbReference type="SAM" id="Coils"/>
    </source>
</evidence>
<evidence type="ECO:0000313" key="3">
    <source>
        <dbReference type="Ensembl" id="ENSSANP00000091916.1"/>
    </source>
</evidence>
<dbReference type="Proteomes" id="UP000472260">
    <property type="component" value="Unassembled WGS sequence"/>
</dbReference>
<feature type="transmembrane region" description="Helical" evidence="2">
    <location>
        <begin position="168"/>
        <end position="188"/>
    </location>
</feature>
<organism evidence="3 4">
    <name type="scientific">Sinocyclocheilus anshuiensis</name>
    <dbReference type="NCBI Taxonomy" id="1608454"/>
    <lineage>
        <taxon>Eukaryota</taxon>
        <taxon>Metazoa</taxon>
        <taxon>Chordata</taxon>
        <taxon>Craniata</taxon>
        <taxon>Vertebrata</taxon>
        <taxon>Euteleostomi</taxon>
        <taxon>Actinopterygii</taxon>
        <taxon>Neopterygii</taxon>
        <taxon>Teleostei</taxon>
        <taxon>Ostariophysi</taxon>
        <taxon>Cypriniformes</taxon>
        <taxon>Cyprinidae</taxon>
        <taxon>Cyprininae</taxon>
        <taxon>Sinocyclocheilus</taxon>
    </lineage>
</organism>
<keyword evidence="2" id="KW-1133">Transmembrane helix</keyword>
<evidence type="ECO:0000313" key="4">
    <source>
        <dbReference type="Proteomes" id="UP000472260"/>
    </source>
</evidence>
<sequence length="193" mass="22758">MCFKCVCLYVQVEADRQQLLERVEKQEEDHKANMLALEEKNRDAENQIKDLKETIFELEDQVEQQRAVRLHTNQTILDLENQIKRLEENKAELEKQIKAMNKQMKDETEEWRRFQADLQTAVVVANDIKVEAQEELRTLRRCLQEEQEHSARLASELEQIQGASHAKLPSLLCFYTLSCICFFVFFGYSSCKL</sequence>
<dbReference type="Gene3D" id="1.10.287.1490">
    <property type="match status" value="1"/>
</dbReference>
<reference evidence="3" key="1">
    <citation type="submission" date="2025-08" db="UniProtKB">
        <authorList>
            <consortium name="Ensembl"/>
        </authorList>
    </citation>
    <scope>IDENTIFICATION</scope>
</reference>
<feature type="coiled-coil region" evidence="1">
    <location>
        <begin position="9"/>
        <end position="163"/>
    </location>
</feature>
<dbReference type="AlphaFoldDB" id="A0A671S886"/>